<comment type="caution">
    <text evidence="2">The sequence shown here is derived from an EMBL/GenBank/DDBJ whole genome shotgun (WGS) entry which is preliminary data.</text>
</comment>
<evidence type="ECO:0000313" key="3">
    <source>
        <dbReference type="Proteomes" id="UP000256514"/>
    </source>
</evidence>
<dbReference type="EMBL" id="NXLT01000002">
    <property type="protein sequence ID" value="RDU67744.1"/>
    <property type="molecule type" value="Genomic_DNA"/>
</dbReference>
<evidence type="ECO:0000259" key="1">
    <source>
        <dbReference type="PROSITE" id="PS50853"/>
    </source>
</evidence>
<feature type="domain" description="Fibronectin type-III" evidence="1">
    <location>
        <begin position="340"/>
        <end position="429"/>
    </location>
</feature>
<reference evidence="2 3" key="1">
    <citation type="submission" date="2018-04" db="EMBL/GenBank/DDBJ databases">
        <title>Novel Campyloabacter and Helicobacter Species and Strains.</title>
        <authorList>
            <person name="Mannion A.J."/>
            <person name="Shen Z."/>
            <person name="Fox J.G."/>
        </authorList>
    </citation>
    <scope>NUCLEOTIDE SEQUENCE [LARGE SCALE GENOMIC DNA]</scope>
    <source>
        <strain evidence="2 3">MIT 12-6600</strain>
    </source>
</reference>
<dbReference type="Proteomes" id="UP000256514">
    <property type="component" value="Unassembled WGS sequence"/>
</dbReference>
<dbReference type="OrthoDB" id="9810925at2"/>
<name>A0A3D8ISX6_9HELI</name>
<organism evidence="2 3">
    <name type="scientific">Helicobacter equorum</name>
    <dbReference type="NCBI Taxonomy" id="361872"/>
    <lineage>
        <taxon>Bacteria</taxon>
        <taxon>Pseudomonadati</taxon>
        <taxon>Campylobacterota</taxon>
        <taxon>Epsilonproteobacteria</taxon>
        <taxon>Campylobacterales</taxon>
        <taxon>Helicobacteraceae</taxon>
        <taxon>Helicobacter</taxon>
    </lineage>
</organism>
<proteinExistence type="predicted"/>
<keyword evidence="3" id="KW-1185">Reference proteome</keyword>
<accession>A0A3D8ISX6</accession>
<dbReference type="RefSeq" id="WP_115570571.1">
    <property type="nucleotide sequence ID" value="NZ_NXLT01000002.1"/>
</dbReference>
<feature type="domain" description="Fibronectin type-III" evidence="1">
    <location>
        <begin position="156"/>
        <end position="248"/>
    </location>
</feature>
<gene>
    <name evidence="2" type="ORF">CQA54_02075</name>
</gene>
<sequence>MKFWRLSIFWIVLLIFSGCGLIQKPLSIDENLPTIQHIKTLSDVSSVAFEWENKDKTQDGSPTPIEGFVIFRASQEDLLQDSKSSQENTQDTQPPQLTIESFTRIATLKNPLITHFFDTKLKPKSVYYYLFATLGKNNTMSPYSQAIKVKTSFIDPVEGVFAISPRPRTIKLIITPHPNPSIKSYLIQRKDSQGKFQTLTELKHRLNIEYFDSNLLDSTTYTYRVLAKSFENNLSEPSQEVSAHTLDLIESIEGASASTQLPLKIELTWQPHPKATSYRIYADMQNNGNYTLVAKTQQTSYTHALKDHGQSITYQIVGVDQYGFDGEFLTQPLVGTTLTRPMTPTITSAQIQGNTIAITWNAPGDNRALKYALYRKDSQTNRTNRYNNIKTTQFIDKEAKYGIDYSYSVVSIDKFGIESPQSPSVTLKR</sequence>
<dbReference type="SUPFAM" id="SSF49265">
    <property type="entry name" value="Fibronectin type III"/>
    <property type="match status" value="2"/>
</dbReference>
<dbReference type="PROSITE" id="PS51257">
    <property type="entry name" value="PROKAR_LIPOPROTEIN"/>
    <property type="match status" value="1"/>
</dbReference>
<dbReference type="Gene3D" id="2.60.40.10">
    <property type="entry name" value="Immunoglobulins"/>
    <property type="match status" value="3"/>
</dbReference>
<dbReference type="InterPro" id="IPR036116">
    <property type="entry name" value="FN3_sf"/>
</dbReference>
<dbReference type="AlphaFoldDB" id="A0A3D8ISX6"/>
<dbReference type="CDD" id="cd00063">
    <property type="entry name" value="FN3"/>
    <property type="match status" value="1"/>
</dbReference>
<dbReference type="PROSITE" id="PS50853">
    <property type="entry name" value="FN3"/>
    <property type="match status" value="2"/>
</dbReference>
<dbReference type="InterPro" id="IPR013783">
    <property type="entry name" value="Ig-like_fold"/>
</dbReference>
<dbReference type="InterPro" id="IPR003961">
    <property type="entry name" value="FN3_dom"/>
</dbReference>
<protein>
    <recommendedName>
        <fullName evidence="1">Fibronectin type-III domain-containing protein</fullName>
    </recommendedName>
</protein>
<evidence type="ECO:0000313" key="2">
    <source>
        <dbReference type="EMBL" id="RDU67744.1"/>
    </source>
</evidence>